<dbReference type="AlphaFoldDB" id="A0A6C0BL75"/>
<organism evidence="1">
    <name type="scientific">viral metagenome</name>
    <dbReference type="NCBI Taxonomy" id="1070528"/>
    <lineage>
        <taxon>unclassified sequences</taxon>
        <taxon>metagenomes</taxon>
        <taxon>organismal metagenomes</taxon>
    </lineage>
</organism>
<name>A0A6C0BL75_9ZZZZ</name>
<accession>A0A6C0BL75</accession>
<dbReference type="Pfam" id="PF13704">
    <property type="entry name" value="Glyco_tranf_2_4"/>
    <property type="match status" value="1"/>
</dbReference>
<protein>
    <submittedName>
        <fullName evidence="1">Uncharacterized protein</fullName>
    </submittedName>
</protein>
<sequence>MQKDEDDILEEWILYHGYLFGYDNLYIIDNCSGTASQQILKRYQAKGIHVSAQDDYSKKGEYLYQLIQQTRNQCDLAIPLDIDEFIGYVDLKNLPMAYLRDLVRKTQSLDQAYYLSRYPQVKTEAKTPEEVTIHYVTKGYLMQWSPCTEERLVALSSVTSSHCQAIIKRYGPLLLVYYPHVASSCDREQILSYFREIIPRKEGRYSFAYYLTSRCTEIDYEHPIQQITSFDVVDYEHYDGKFNYNKKFFEPCKLLSLDHGNHFGRVEGLTQTQYYKTQLVLFHLHHRGVRKLIEKCRNDIRGLKIVQDFQNVRELRDKVKQKVCGAHNIETYLTYLTAGPGALLSLEGEGITIDTLARKIQEIQSQK</sequence>
<dbReference type="EMBL" id="MN739179">
    <property type="protein sequence ID" value="QHS92424.1"/>
    <property type="molecule type" value="Genomic_DNA"/>
</dbReference>
<proteinExistence type="predicted"/>
<reference evidence="1" key="1">
    <citation type="journal article" date="2020" name="Nature">
        <title>Giant virus diversity and host interactions through global metagenomics.</title>
        <authorList>
            <person name="Schulz F."/>
            <person name="Roux S."/>
            <person name="Paez-Espino D."/>
            <person name="Jungbluth S."/>
            <person name="Walsh D.A."/>
            <person name="Denef V.J."/>
            <person name="McMahon K.D."/>
            <person name="Konstantinidis K.T."/>
            <person name="Eloe-Fadrosh E.A."/>
            <person name="Kyrpides N.C."/>
            <person name="Woyke T."/>
        </authorList>
    </citation>
    <scope>NUCLEOTIDE SEQUENCE</scope>
    <source>
        <strain evidence="1">GVMAG-M-3300014204-73</strain>
    </source>
</reference>
<evidence type="ECO:0000313" key="1">
    <source>
        <dbReference type="EMBL" id="QHS92424.1"/>
    </source>
</evidence>